<evidence type="ECO:0000313" key="2">
    <source>
        <dbReference type="EMBL" id="KUL39978.1"/>
    </source>
</evidence>
<gene>
    <name evidence="2" type="ORF">ADL15_07965</name>
</gene>
<dbReference type="SUPFAM" id="SSF82199">
    <property type="entry name" value="SET domain"/>
    <property type="match status" value="1"/>
</dbReference>
<comment type="caution">
    <text evidence="2">The sequence shown here is derived from an EMBL/GenBank/DDBJ whole genome shotgun (WGS) entry which is preliminary data.</text>
</comment>
<dbReference type="EMBL" id="LLZH01000037">
    <property type="protein sequence ID" value="KUL39978.1"/>
    <property type="molecule type" value="Genomic_DNA"/>
</dbReference>
<dbReference type="InterPro" id="IPR001214">
    <property type="entry name" value="SET_dom"/>
</dbReference>
<name>A0A0X3V5K6_9ACTN</name>
<dbReference type="Proteomes" id="UP000053244">
    <property type="component" value="Unassembled WGS sequence"/>
</dbReference>
<protein>
    <recommendedName>
        <fullName evidence="1">SET domain-containing protein</fullName>
    </recommendedName>
</protein>
<dbReference type="Gene3D" id="2.170.270.10">
    <property type="entry name" value="SET domain"/>
    <property type="match status" value="1"/>
</dbReference>
<dbReference type="Pfam" id="PF00856">
    <property type="entry name" value="SET"/>
    <property type="match status" value="1"/>
</dbReference>
<dbReference type="InterPro" id="IPR046341">
    <property type="entry name" value="SET_dom_sf"/>
</dbReference>
<feature type="domain" description="SET" evidence="1">
    <location>
        <begin position="34"/>
        <end position="139"/>
    </location>
</feature>
<reference evidence="2 3" key="1">
    <citation type="submission" date="2015-10" db="EMBL/GenBank/DDBJ databases">
        <authorList>
            <person name="Gilbert D.G."/>
        </authorList>
    </citation>
    <scope>NUCLEOTIDE SEQUENCE [LARGE SCALE GENOMIC DNA]</scope>
    <source>
        <strain evidence="2 3">NRRL B-16712</strain>
    </source>
</reference>
<evidence type="ECO:0000313" key="3">
    <source>
        <dbReference type="Proteomes" id="UP000053244"/>
    </source>
</evidence>
<organism evidence="2 3">
    <name type="scientific">Actinoplanes awajinensis subsp. mycoplanecinus</name>
    <dbReference type="NCBI Taxonomy" id="135947"/>
    <lineage>
        <taxon>Bacteria</taxon>
        <taxon>Bacillati</taxon>
        <taxon>Actinomycetota</taxon>
        <taxon>Actinomycetes</taxon>
        <taxon>Micromonosporales</taxon>
        <taxon>Micromonosporaceae</taxon>
        <taxon>Actinoplanes</taxon>
    </lineage>
</organism>
<evidence type="ECO:0000259" key="1">
    <source>
        <dbReference type="PROSITE" id="PS50280"/>
    </source>
</evidence>
<dbReference type="PROSITE" id="PS50280">
    <property type="entry name" value="SET"/>
    <property type="match status" value="1"/>
</dbReference>
<accession>A0A0X3V5K6</accession>
<sequence>MLHWGRFVVLSLALPAVHPGPMWALPEPGCWLHPEVEVRRSAIEGDGLVARSPLAAGTAVSRLGGRLVTGDDLLRLLAVSTHYVDSITVARDTHLVLPPGQPNGKGNHSCDPNLWWATPYTLVARRDVAAGEELTNDYATSTDEPSFVMPCRCGTRLCRREVTGADWTRLELQERYGDHWVPALLDRIRQSSR</sequence>
<proteinExistence type="predicted"/>
<dbReference type="AlphaFoldDB" id="A0A0X3V5K6"/>
<keyword evidence="3" id="KW-1185">Reference proteome</keyword>